<dbReference type="AlphaFoldDB" id="A0AAP0QKN6"/>
<gene>
    <name evidence="1" type="ORF">WN944_016763</name>
</gene>
<evidence type="ECO:0000313" key="2">
    <source>
        <dbReference type="Proteomes" id="UP001428341"/>
    </source>
</evidence>
<evidence type="ECO:0000313" key="1">
    <source>
        <dbReference type="EMBL" id="KAK9201558.1"/>
    </source>
</evidence>
<sequence>MYRVMGSSQWFNVLKCYHFMSGCKMAASEVFGRDRLHITMFDIHKLLGNFKIHFIYATRRYKLMSSVMWMCPMFQTKRTRGVSK</sequence>
<accession>A0AAP0QKN6</accession>
<protein>
    <submittedName>
        <fullName evidence="1">Uncharacterized protein</fullName>
    </submittedName>
</protein>
<keyword evidence="2" id="KW-1185">Reference proteome</keyword>
<organism evidence="1 2">
    <name type="scientific">Citrus x changshan-huyou</name>
    <dbReference type="NCBI Taxonomy" id="2935761"/>
    <lineage>
        <taxon>Eukaryota</taxon>
        <taxon>Viridiplantae</taxon>
        <taxon>Streptophyta</taxon>
        <taxon>Embryophyta</taxon>
        <taxon>Tracheophyta</taxon>
        <taxon>Spermatophyta</taxon>
        <taxon>Magnoliopsida</taxon>
        <taxon>eudicotyledons</taxon>
        <taxon>Gunneridae</taxon>
        <taxon>Pentapetalae</taxon>
        <taxon>rosids</taxon>
        <taxon>malvids</taxon>
        <taxon>Sapindales</taxon>
        <taxon>Rutaceae</taxon>
        <taxon>Aurantioideae</taxon>
        <taxon>Citrus</taxon>
    </lineage>
</organism>
<name>A0AAP0QKN6_9ROSI</name>
<reference evidence="1 2" key="1">
    <citation type="submission" date="2024-05" db="EMBL/GenBank/DDBJ databases">
        <title>Haplotype-resolved chromosome-level genome assembly of Huyou (Citrus changshanensis).</title>
        <authorList>
            <person name="Miao C."/>
            <person name="Chen W."/>
            <person name="Wu Y."/>
            <person name="Wang L."/>
            <person name="Zhao S."/>
            <person name="Grierson D."/>
            <person name="Xu C."/>
            <person name="Chen K."/>
        </authorList>
    </citation>
    <scope>NUCLEOTIDE SEQUENCE [LARGE SCALE GENOMIC DNA]</scope>
    <source>
        <strain evidence="1">01-14</strain>
        <tissue evidence="1">Leaf</tissue>
    </source>
</reference>
<dbReference type="Proteomes" id="UP001428341">
    <property type="component" value="Unassembled WGS sequence"/>
</dbReference>
<dbReference type="EMBL" id="JBCGBO010000005">
    <property type="protein sequence ID" value="KAK9201558.1"/>
    <property type="molecule type" value="Genomic_DNA"/>
</dbReference>
<comment type="caution">
    <text evidence="1">The sequence shown here is derived from an EMBL/GenBank/DDBJ whole genome shotgun (WGS) entry which is preliminary data.</text>
</comment>
<proteinExistence type="predicted"/>